<sequence length="433" mass="50803">MTEKKYPLQTPESSQAEEAPTHYHLTTRNHLYPKNMILYGPPGTGKTYQTVNYALAMIENKSLEELAEEPRADLIKRFNAYKEKLQIAFITFHQSYSYEDFIQGLRPNTNMGTLHFERRDGIFKRMADRARKNFDTFSQQQVFKKRFEDLLNELLIKNIDPETEEIEVYLDSSHRIYQSIIIFEMTDTTLFYKRRTKRDIIKNESKEMNIDTLKNIYEDVTFVKDAINQKYYEAVVQAVRQYEENHKPEKSLQQLQNYVVIIDEINRANISRVFGELITLIESDKRYGSDNGLSVTLPSGENFTVPANLYILGTMNTADRSIALIDTALRRRFVFEAIYPDASLIADKEVKKVFKDLNEKILQEKNSPDYLIGQAFFIGKAMEDLPQVFNYQLIPLLLEYFPNRRDTVLRILQDMALPVEEVNYQIRYKEATD</sequence>
<dbReference type="SUPFAM" id="SSF52540">
    <property type="entry name" value="P-loop containing nucleoside triphosphate hydrolases"/>
    <property type="match status" value="2"/>
</dbReference>
<dbReference type="Gene3D" id="3.40.50.300">
    <property type="entry name" value="P-loop containing nucleotide triphosphate hydrolases"/>
    <property type="match status" value="2"/>
</dbReference>
<dbReference type="EMBL" id="AAWS01000008">
    <property type="protein sequence ID" value="EAY30163.1"/>
    <property type="molecule type" value="Genomic_DNA"/>
</dbReference>
<gene>
    <name evidence="3" type="ORF">M23134_05496</name>
</gene>
<dbReference type="GO" id="GO:0005524">
    <property type="term" value="F:ATP binding"/>
    <property type="evidence" value="ECO:0007669"/>
    <property type="project" value="InterPro"/>
</dbReference>
<keyword evidence="4" id="KW-1185">Reference proteome</keyword>
<evidence type="ECO:0000259" key="2">
    <source>
        <dbReference type="Pfam" id="PF07728"/>
    </source>
</evidence>
<evidence type="ECO:0000313" key="4">
    <source>
        <dbReference type="Proteomes" id="UP000004095"/>
    </source>
</evidence>
<dbReference type="OrthoDB" id="9781481at2"/>
<dbReference type="EC" id="3.1.21.-" evidence="3"/>
<dbReference type="GO" id="GO:0016887">
    <property type="term" value="F:ATP hydrolysis activity"/>
    <property type="evidence" value="ECO:0007669"/>
    <property type="project" value="InterPro"/>
</dbReference>
<dbReference type="InterPro" id="IPR011704">
    <property type="entry name" value="ATPase_dyneun-rel_AAA"/>
</dbReference>
<reference evidence="3 4" key="1">
    <citation type="submission" date="2007-01" db="EMBL/GenBank/DDBJ databases">
        <authorList>
            <person name="Haygood M."/>
            <person name="Podell S."/>
            <person name="Anderson C."/>
            <person name="Hopkinson B."/>
            <person name="Roe K."/>
            <person name="Barbeau K."/>
            <person name="Gaasterland T."/>
            <person name="Ferriera S."/>
            <person name="Johnson J."/>
            <person name="Kravitz S."/>
            <person name="Beeson K."/>
            <person name="Sutton G."/>
            <person name="Rogers Y.-H."/>
            <person name="Friedman R."/>
            <person name="Frazier M."/>
            <person name="Venter J.C."/>
        </authorList>
    </citation>
    <scope>NUCLEOTIDE SEQUENCE [LARGE SCALE GENOMIC DNA]</scope>
    <source>
        <strain evidence="3 4">ATCC 23134</strain>
    </source>
</reference>
<feature type="region of interest" description="Disordered" evidence="1">
    <location>
        <begin position="1"/>
        <end position="21"/>
    </location>
</feature>
<comment type="caution">
    <text evidence="3">The sequence shown here is derived from an EMBL/GenBank/DDBJ whole genome shotgun (WGS) entry which is preliminary data.</text>
</comment>
<protein>
    <submittedName>
        <fullName evidence="3">5-methylcytosine-specific restriction enzyme B</fullName>
        <ecNumber evidence="3">3.1.21.-</ecNumber>
    </submittedName>
</protein>
<dbReference type="RefSeq" id="WP_002695788.1">
    <property type="nucleotide sequence ID" value="NZ_AAWS01000008.1"/>
</dbReference>
<dbReference type="InterPro" id="IPR052934">
    <property type="entry name" value="Methyl-DNA_Rec/Restrict_Enz"/>
</dbReference>
<dbReference type="PANTHER" id="PTHR37291:SF1">
    <property type="entry name" value="TYPE IV METHYL-DIRECTED RESTRICTION ENZYME ECOKMCRB SUBUNIT"/>
    <property type="match status" value="1"/>
</dbReference>
<feature type="domain" description="ATPase dynein-related AAA" evidence="2">
    <location>
        <begin position="232"/>
        <end position="333"/>
    </location>
</feature>
<evidence type="ECO:0000313" key="3">
    <source>
        <dbReference type="EMBL" id="EAY30163.1"/>
    </source>
</evidence>
<dbReference type="PANTHER" id="PTHR37291">
    <property type="entry name" value="5-METHYLCYTOSINE-SPECIFIC RESTRICTION ENZYME B"/>
    <property type="match status" value="1"/>
</dbReference>
<name>A1ZI06_MICM2</name>
<proteinExistence type="predicted"/>
<dbReference type="InterPro" id="IPR027417">
    <property type="entry name" value="P-loop_NTPase"/>
</dbReference>
<dbReference type="eggNOG" id="COG1401">
    <property type="taxonomic scope" value="Bacteria"/>
</dbReference>
<evidence type="ECO:0000256" key="1">
    <source>
        <dbReference type="SAM" id="MobiDB-lite"/>
    </source>
</evidence>
<accession>A1ZI06</accession>
<keyword evidence="3" id="KW-0378">Hydrolase</keyword>
<dbReference type="Proteomes" id="UP000004095">
    <property type="component" value="Unassembled WGS sequence"/>
</dbReference>
<organism evidence="3 4">
    <name type="scientific">Microscilla marina ATCC 23134</name>
    <dbReference type="NCBI Taxonomy" id="313606"/>
    <lineage>
        <taxon>Bacteria</taxon>
        <taxon>Pseudomonadati</taxon>
        <taxon>Bacteroidota</taxon>
        <taxon>Cytophagia</taxon>
        <taxon>Cytophagales</taxon>
        <taxon>Microscillaceae</taxon>
        <taxon>Microscilla</taxon>
    </lineage>
</organism>
<dbReference type="Pfam" id="PF07728">
    <property type="entry name" value="AAA_5"/>
    <property type="match status" value="1"/>
</dbReference>
<dbReference type="AlphaFoldDB" id="A1ZI06"/>